<dbReference type="STRING" id="392333.SAMN05660860_02746"/>
<dbReference type="EMBL" id="FNGU01000007">
    <property type="protein sequence ID" value="SDM55778.1"/>
    <property type="molecule type" value="Genomic_DNA"/>
</dbReference>
<name>A0A1G9U7D2_9BACT</name>
<evidence type="ECO:0008006" key="5">
    <source>
        <dbReference type="Google" id="ProtNLM"/>
    </source>
</evidence>
<proteinExistence type="predicted"/>
<gene>
    <name evidence="3" type="ORF">SAMN05660860_02746</name>
</gene>
<evidence type="ECO:0000256" key="1">
    <source>
        <dbReference type="SAM" id="MobiDB-lite"/>
    </source>
</evidence>
<evidence type="ECO:0000313" key="4">
    <source>
        <dbReference type="Proteomes" id="UP000182146"/>
    </source>
</evidence>
<reference evidence="3 4" key="1">
    <citation type="submission" date="2016-10" db="EMBL/GenBank/DDBJ databases">
        <authorList>
            <person name="de Groot N.N."/>
        </authorList>
    </citation>
    <scope>NUCLEOTIDE SEQUENCE [LARGE SCALE GENOMIC DNA]</scope>
    <source>
        <strain evidence="3 4">DSM 17813</strain>
    </source>
</reference>
<dbReference type="Proteomes" id="UP000182146">
    <property type="component" value="Unassembled WGS sequence"/>
</dbReference>
<accession>A0A1G9U7D2</accession>
<feature type="transmembrane region" description="Helical" evidence="2">
    <location>
        <begin position="91"/>
        <end position="112"/>
    </location>
</feature>
<keyword evidence="2" id="KW-0812">Transmembrane</keyword>
<organism evidence="3 4">
    <name type="scientific">Geoalkalibacter ferrihydriticus</name>
    <dbReference type="NCBI Taxonomy" id="392333"/>
    <lineage>
        <taxon>Bacteria</taxon>
        <taxon>Pseudomonadati</taxon>
        <taxon>Thermodesulfobacteriota</taxon>
        <taxon>Desulfuromonadia</taxon>
        <taxon>Desulfuromonadales</taxon>
        <taxon>Geoalkalibacteraceae</taxon>
        <taxon>Geoalkalibacter</taxon>
    </lineage>
</organism>
<feature type="transmembrane region" description="Helical" evidence="2">
    <location>
        <begin position="31"/>
        <end position="50"/>
    </location>
</feature>
<keyword evidence="2" id="KW-1133">Transmembrane helix</keyword>
<keyword evidence="2" id="KW-0472">Membrane</keyword>
<sequence>MSVSSNSSVHPPPNKFRGVARHPSPKARHWVVRWLSLLTVCCFLGLYSLAAVPHDHGEHQACADQPCSGGQASQDPTSACPQCHVAGHLPVVVLPAVALAAPVVLPTAALAAPARLRYATSVSYLLPRLRAPPVCLG</sequence>
<evidence type="ECO:0000313" key="3">
    <source>
        <dbReference type="EMBL" id="SDM55778.1"/>
    </source>
</evidence>
<protein>
    <recommendedName>
        <fullName evidence="5">DUF2946 domain-containing protein</fullName>
    </recommendedName>
</protein>
<dbReference type="AlphaFoldDB" id="A0A1G9U7D2"/>
<feature type="region of interest" description="Disordered" evidence="1">
    <location>
        <begin position="1"/>
        <end position="21"/>
    </location>
</feature>
<evidence type="ECO:0000256" key="2">
    <source>
        <dbReference type="SAM" id="Phobius"/>
    </source>
</evidence>